<dbReference type="InterPro" id="IPR032675">
    <property type="entry name" value="LRR_dom_sf"/>
</dbReference>
<name>A0AAD4MDI9_9AGAM</name>
<accession>A0AAD4MDI9</accession>
<evidence type="ECO:0008006" key="3">
    <source>
        <dbReference type="Google" id="ProtNLM"/>
    </source>
</evidence>
<dbReference type="Gene3D" id="1.20.1280.50">
    <property type="match status" value="1"/>
</dbReference>
<comment type="caution">
    <text evidence="1">The sequence shown here is derived from an EMBL/GenBank/DDBJ whole genome shotgun (WGS) entry which is preliminary data.</text>
</comment>
<evidence type="ECO:0000313" key="1">
    <source>
        <dbReference type="EMBL" id="KAI0308372.1"/>
    </source>
</evidence>
<proteinExistence type="predicted"/>
<reference evidence="1" key="1">
    <citation type="journal article" date="2022" name="New Phytol.">
        <title>Evolutionary transition to the ectomycorrhizal habit in the genomes of a hyperdiverse lineage of mushroom-forming fungi.</title>
        <authorList>
            <person name="Looney B."/>
            <person name="Miyauchi S."/>
            <person name="Morin E."/>
            <person name="Drula E."/>
            <person name="Courty P.E."/>
            <person name="Kohler A."/>
            <person name="Kuo A."/>
            <person name="LaButti K."/>
            <person name="Pangilinan J."/>
            <person name="Lipzen A."/>
            <person name="Riley R."/>
            <person name="Andreopoulos W."/>
            <person name="He G."/>
            <person name="Johnson J."/>
            <person name="Nolan M."/>
            <person name="Tritt A."/>
            <person name="Barry K.W."/>
            <person name="Grigoriev I.V."/>
            <person name="Nagy L.G."/>
            <person name="Hibbett D."/>
            <person name="Henrissat B."/>
            <person name="Matheny P.B."/>
            <person name="Labbe J."/>
            <person name="Martin F.M."/>
        </authorList>
    </citation>
    <scope>NUCLEOTIDE SEQUENCE</scope>
    <source>
        <strain evidence="1">BPL690</strain>
    </source>
</reference>
<sequence>MTIPKVTFTPRLPVELWLHVFRFATSAPTSLSFHYEPFQSSHDSAPLSDAALRDKCALTLVCKQWRQLAKDILYEDIRIGHGISLLHATLDQHLPDGLRGPRHHVRRAVLPYAHTATPTSRDPPALALLSLLPHLEVLVRPPIHPFHSILHPPFEFPTTAPAFPTLRRLEWAFDFSGAAARTGGINALNDVLMASPALRELVLVGQMPFAALCQRRLHMRALRTLRLSAGAGMCPLVARQTTYWALPALENVVVEGCARAGLLEAVWEAFGEQIRVLELGRGVPMQDVGKFISACSALEELNLYRIGFCVDAGESWDDQTWSAVLRHVEKVGEGCPALREAVLYTSDLPLAAKNPHFHALHETFLSSGRQLLLRSLRA</sequence>
<gene>
    <name evidence="1" type="ORF">B0F90DRAFT_1813642</name>
</gene>
<dbReference type="AlphaFoldDB" id="A0AAD4MDI9"/>
<evidence type="ECO:0000313" key="2">
    <source>
        <dbReference type="Proteomes" id="UP001203297"/>
    </source>
</evidence>
<organism evidence="1 2">
    <name type="scientific">Multifurca ochricompacta</name>
    <dbReference type="NCBI Taxonomy" id="376703"/>
    <lineage>
        <taxon>Eukaryota</taxon>
        <taxon>Fungi</taxon>
        <taxon>Dikarya</taxon>
        <taxon>Basidiomycota</taxon>
        <taxon>Agaricomycotina</taxon>
        <taxon>Agaricomycetes</taxon>
        <taxon>Russulales</taxon>
        <taxon>Russulaceae</taxon>
        <taxon>Multifurca</taxon>
    </lineage>
</organism>
<dbReference type="EMBL" id="WTXG01000001">
    <property type="protein sequence ID" value="KAI0308372.1"/>
    <property type="molecule type" value="Genomic_DNA"/>
</dbReference>
<dbReference type="Proteomes" id="UP001203297">
    <property type="component" value="Unassembled WGS sequence"/>
</dbReference>
<keyword evidence="2" id="KW-1185">Reference proteome</keyword>
<dbReference type="Gene3D" id="3.80.10.10">
    <property type="entry name" value="Ribonuclease Inhibitor"/>
    <property type="match status" value="1"/>
</dbReference>
<protein>
    <recommendedName>
        <fullName evidence="3">F-box domain-containing protein</fullName>
    </recommendedName>
</protein>